<organism evidence="2 3">
    <name type="scientific">Empedobacter falsenii</name>
    <dbReference type="NCBI Taxonomy" id="343874"/>
    <lineage>
        <taxon>Bacteria</taxon>
        <taxon>Pseudomonadati</taxon>
        <taxon>Bacteroidota</taxon>
        <taxon>Flavobacteriia</taxon>
        <taxon>Flavobacteriales</taxon>
        <taxon>Weeksellaceae</taxon>
        <taxon>Empedobacter</taxon>
    </lineage>
</organism>
<accession>A0A7H9DTD9</accession>
<dbReference type="RefSeq" id="WP_180904516.1">
    <property type="nucleotide sequence ID" value="NZ_CP040908.1"/>
</dbReference>
<reference evidence="2 3" key="1">
    <citation type="submission" date="2019-06" db="EMBL/GenBank/DDBJ databases">
        <title>Emergence of pandrug resistant Empedobacter falsenii in China.</title>
        <authorList>
            <person name="Dong N."/>
            <person name="Chen S."/>
            <person name="Zhang R."/>
        </authorList>
    </citation>
    <scope>NUCLEOTIDE SEQUENCE [LARGE SCALE GENOMIC DNA]</scope>
    <source>
        <strain evidence="2 3">1681-1</strain>
    </source>
</reference>
<protein>
    <submittedName>
        <fullName evidence="2">Uncharacterized protein</fullName>
    </submittedName>
</protein>
<gene>
    <name evidence="2" type="ORF">FH779_09690</name>
</gene>
<keyword evidence="1" id="KW-0732">Signal</keyword>
<feature type="chain" id="PRO_5028985292" evidence="1">
    <location>
        <begin position="20"/>
        <end position="281"/>
    </location>
</feature>
<dbReference type="GeneID" id="78401731"/>
<evidence type="ECO:0000313" key="2">
    <source>
        <dbReference type="EMBL" id="QLL58340.1"/>
    </source>
</evidence>
<evidence type="ECO:0000313" key="3">
    <source>
        <dbReference type="Proteomes" id="UP000510643"/>
    </source>
</evidence>
<proteinExistence type="predicted"/>
<sequence>MKKILFTLYMLFSFITTIAQVGINTLTPNSTLSIEGSIEKGYSETKTSLTLNNSNYYVSYTGTEAGILTLPVIGNDATAYTGRLYKIKNLSNYNLTVIPSSGNTIRSENVPVASFLLSPGAYIEIINNANTSNGTWDLSFLGESISSNVEVYGNQLYIPPHATFTADFASHNNSSYDSKDKDWWVISKTSTASVANQTTARMVIVYEYQGKPFELDNMYCILSTGNNSNLPDIFTPSFVSLKNDGTDGKTRLSISVARIDNQVNSWQETFLLNFLLAKKTY</sequence>
<keyword evidence="3" id="KW-1185">Reference proteome</keyword>
<feature type="signal peptide" evidence="1">
    <location>
        <begin position="1"/>
        <end position="19"/>
    </location>
</feature>
<dbReference type="KEGG" id="efal:FH779_09690"/>
<dbReference type="Proteomes" id="UP000510643">
    <property type="component" value="Chromosome"/>
</dbReference>
<evidence type="ECO:0000256" key="1">
    <source>
        <dbReference type="SAM" id="SignalP"/>
    </source>
</evidence>
<dbReference type="AlphaFoldDB" id="A0A7H9DTD9"/>
<dbReference type="EMBL" id="CP040908">
    <property type="protein sequence ID" value="QLL58340.1"/>
    <property type="molecule type" value="Genomic_DNA"/>
</dbReference>
<name>A0A7H9DTD9_9FLAO</name>